<evidence type="ECO:0000256" key="4">
    <source>
        <dbReference type="ARBA" id="ARBA00022737"/>
    </source>
</evidence>
<dbReference type="InterPro" id="IPR027417">
    <property type="entry name" value="P-loop_NTPase"/>
</dbReference>
<evidence type="ECO:0000256" key="5">
    <source>
        <dbReference type="ARBA" id="ARBA00022824"/>
    </source>
</evidence>
<dbReference type="PANTHER" id="PTHR48182">
    <property type="entry name" value="PROTEIN SERAC1"/>
    <property type="match status" value="1"/>
</dbReference>
<keyword evidence="7" id="KW-0472">Membrane</keyword>
<dbReference type="GO" id="GO:0005739">
    <property type="term" value="C:mitochondrion"/>
    <property type="evidence" value="ECO:0007669"/>
    <property type="project" value="UniProtKB-SubCell"/>
</dbReference>
<evidence type="ECO:0000256" key="8">
    <source>
        <dbReference type="SAM" id="MobiDB-lite"/>
    </source>
</evidence>
<dbReference type="Gene3D" id="3.40.50.300">
    <property type="entry name" value="P-loop containing nucleotide triphosphate hydrolases"/>
    <property type="match status" value="1"/>
</dbReference>
<dbReference type="Pfam" id="PF24883">
    <property type="entry name" value="NPHP3_N"/>
    <property type="match status" value="1"/>
</dbReference>
<keyword evidence="6" id="KW-0496">Mitochondrion</keyword>
<evidence type="ECO:0000313" key="10">
    <source>
        <dbReference type="EMBL" id="KAJ9136895.1"/>
    </source>
</evidence>
<dbReference type="InterPro" id="IPR029058">
    <property type="entry name" value="AB_hydrolase_fold"/>
</dbReference>
<sequence length="460" mass="52080">MTESRSTHPSGGIPSAGLTVVFEPDEPDGSRLDIVFVHGFTGHPERTWLSKKTGAGRESDVAHARKSREPPSKRRRYIPFPTSRHNEETPKKAVYWPRDLVPITVPHARVLTYGYDTHIRHSLVSPENTSTVYDFAHDLLVELGSQRQAAPLRPVLFIAHSLGGIVVKEMLRQSKGWRQYGGQAHFHAVFQSTLGVMFFGTPHAGADPRGPLHRVAENIIKAFGFKANEEIIRQLLPSAERLRELRDEFGPMAEAQNWAIHSFQEQYAMMALGNCKAVEDTSSVLGVPAVEVYEHIGRDHRDMCRFSGVEDVEYKKVASALNRIIAATRKNPEKASRLNQEQRRELLDSLRFDQIDARRMTIKKAHAKTCGWLLKHPEYRNWLDPAKLNEHHGFLWIKGNPGTGKSTLMKFATANAHKAMKGIRTVISFFFNARGRDLEKSTLGMYRSILLQLLEQFPEL</sequence>
<feature type="region of interest" description="Disordered" evidence="8">
    <location>
        <begin position="47"/>
        <end position="84"/>
    </location>
</feature>
<dbReference type="InterPro" id="IPR056884">
    <property type="entry name" value="NPHP3-like_N"/>
</dbReference>
<dbReference type="Gene3D" id="3.40.50.1820">
    <property type="entry name" value="alpha/beta hydrolase"/>
    <property type="match status" value="1"/>
</dbReference>
<evidence type="ECO:0000259" key="9">
    <source>
        <dbReference type="Pfam" id="PF24883"/>
    </source>
</evidence>
<organism evidence="10 11">
    <name type="scientific">Pleurostoma richardsiae</name>
    <dbReference type="NCBI Taxonomy" id="41990"/>
    <lineage>
        <taxon>Eukaryota</taxon>
        <taxon>Fungi</taxon>
        <taxon>Dikarya</taxon>
        <taxon>Ascomycota</taxon>
        <taxon>Pezizomycotina</taxon>
        <taxon>Sordariomycetes</taxon>
        <taxon>Sordariomycetidae</taxon>
        <taxon>Calosphaeriales</taxon>
        <taxon>Pleurostomataceae</taxon>
        <taxon>Pleurostoma</taxon>
    </lineage>
</organism>
<feature type="compositionally biased region" description="Basic and acidic residues" evidence="8">
    <location>
        <begin position="55"/>
        <end position="72"/>
    </location>
</feature>
<dbReference type="GO" id="GO:0005783">
    <property type="term" value="C:endoplasmic reticulum"/>
    <property type="evidence" value="ECO:0007669"/>
    <property type="project" value="UniProtKB-SubCell"/>
</dbReference>
<protein>
    <submittedName>
        <fullName evidence="10">Ankyrin repeat domain-containing protein 50</fullName>
    </submittedName>
</protein>
<evidence type="ECO:0000256" key="3">
    <source>
        <dbReference type="ARBA" id="ARBA00004370"/>
    </source>
</evidence>
<gene>
    <name evidence="10" type="ORF">NKR23_g9530</name>
</gene>
<evidence type="ECO:0000256" key="2">
    <source>
        <dbReference type="ARBA" id="ARBA00004240"/>
    </source>
</evidence>
<evidence type="ECO:0000313" key="11">
    <source>
        <dbReference type="Proteomes" id="UP001174694"/>
    </source>
</evidence>
<feature type="region of interest" description="Disordered" evidence="8">
    <location>
        <begin position="1"/>
        <end position="20"/>
    </location>
</feature>
<comment type="caution">
    <text evidence="10">The sequence shown here is derived from an EMBL/GenBank/DDBJ whole genome shotgun (WGS) entry which is preliminary data.</text>
</comment>
<dbReference type="EMBL" id="JANBVO010000037">
    <property type="protein sequence ID" value="KAJ9136895.1"/>
    <property type="molecule type" value="Genomic_DNA"/>
</dbReference>
<dbReference type="AlphaFoldDB" id="A0AA38VMX5"/>
<keyword evidence="11" id="KW-1185">Reference proteome</keyword>
<evidence type="ECO:0000256" key="6">
    <source>
        <dbReference type="ARBA" id="ARBA00023128"/>
    </source>
</evidence>
<evidence type="ECO:0000256" key="7">
    <source>
        <dbReference type="ARBA" id="ARBA00023136"/>
    </source>
</evidence>
<evidence type="ECO:0000256" key="1">
    <source>
        <dbReference type="ARBA" id="ARBA00004173"/>
    </source>
</evidence>
<dbReference type="SUPFAM" id="SSF53474">
    <property type="entry name" value="alpha/beta-Hydrolases"/>
    <property type="match status" value="1"/>
</dbReference>
<dbReference type="InterPro" id="IPR052374">
    <property type="entry name" value="SERAC1"/>
</dbReference>
<feature type="domain" description="Nephrocystin 3-like N-terminal" evidence="9">
    <location>
        <begin position="369"/>
        <end position="460"/>
    </location>
</feature>
<comment type="subcellular location">
    <subcellularLocation>
        <location evidence="2">Endoplasmic reticulum</location>
    </subcellularLocation>
    <subcellularLocation>
        <location evidence="3">Membrane</location>
    </subcellularLocation>
    <subcellularLocation>
        <location evidence="1">Mitochondrion</location>
    </subcellularLocation>
</comment>
<name>A0AA38VMX5_9PEZI</name>
<keyword evidence="5" id="KW-0256">Endoplasmic reticulum</keyword>
<dbReference type="PANTHER" id="PTHR48182:SF2">
    <property type="entry name" value="PROTEIN SERAC1"/>
    <property type="match status" value="1"/>
</dbReference>
<keyword evidence="4" id="KW-0677">Repeat</keyword>
<dbReference type="Proteomes" id="UP001174694">
    <property type="component" value="Unassembled WGS sequence"/>
</dbReference>
<accession>A0AA38VMX5</accession>
<reference evidence="10" key="1">
    <citation type="submission" date="2022-07" db="EMBL/GenBank/DDBJ databases">
        <title>Fungi with potential for degradation of polypropylene.</title>
        <authorList>
            <person name="Gostincar C."/>
        </authorList>
    </citation>
    <scope>NUCLEOTIDE SEQUENCE</scope>
    <source>
        <strain evidence="10">EXF-13308</strain>
    </source>
</reference>
<proteinExistence type="predicted"/>
<dbReference type="GO" id="GO:0016020">
    <property type="term" value="C:membrane"/>
    <property type="evidence" value="ECO:0007669"/>
    <property type="project" value="UniProtKB-SubCell"/>
</dbReference>